<evidence type="ECO:0000256" key="1">
    <source>
        <dbReference type="ARBA" id="ARBA00022729"/>
    </source>
</evidence>
<dbReference type="InterPro" id="IPR036680">
    <property type="entry name" value="SPOR-like_sf"/>
</dbReference>
<dbReference type="Gene3D" id="3.30.70.1070">
    <property type="entry name" value="Sporulation related repeat"/>
    <property type="match status" value="1"/>
</dbReference>
<keyword evidence="4" id="KW-0564">Palmitate</keyword>
<dbReference type="EMBL" id="JANATA010000011">
    <property type="protein sequence ID" value="MCP3428762.1"/>
    <property type="molecule type" value="Genomic_DNA"/>
</dbReference>
<evidence type="ECO:0000256" key="2">
    <source>
        <dbReference type="ARBA" id="ARBA00023239"/>
    </source>
</evidence>
<feature type="chain" id="PRO_5041435862" description="Endolytic peptidoglycan transglycosylase RlpA" evidence="6">
    <location>
        <begin position="21"/>
        <end position="307"/>
    </location>
</feature>
<dbReference type="NCBIfam" id="TIGR00413">
    <property type="entry name" value="rlpA"/>
    <property type="match status" value="1"/>
</dbReference>
<organism evidence="8 9">
    <name type="scientific">Opacimonas viscosa</name>
    <dbReference type="NCBI Taxonomy" id="2961944"/>
    <lineage>
        <taxon>Bacteria</taxon>
        <taxon>Pseudomonadati</taxon>
        <taxon>Pseudomonadota</taxon>
        <taxon>Gammaproteobacteria</taxon>
        <taxon>Alteromonadales</taxon>
        <taxon>Alteromonadaceae</taxon>
        <taxon>Opacimonas</taxon>
    </lineage>
</organism>
<keyword evidence="1 6" id="KW-0732">Signal</keyword>
<dbReference type="CDD" id="cd22268">
    <property type="entry name" value="DPBB_RlpA-like"/>
    <property type="match status" value="1"/>
</dbReference>
<evidence type="ECO:0000313" key="9">
    <source>
        <dbReference type="Proteomes" id="UP001165413"/>
    </source>
</evidence>
<dbReference type="FunFam" id="2.40.40.10:FF:000003">
    <property type="entry name" value="Endolytic peptidoglycan transglycosylase RlpA"/>
    <property type="match status" value="1"/>
</dbReference>
<comment type="function">
    <text evidence="4">Lytic transglycosylase with a strong preference for naked glycan strands that lack stem peptides.</text>
</comment>
<dbReference type="GO" id="GO:0005886">
    <property type="term" value="C:plasma membrane"/>
    <property type="evidence" value="ECO:0007669"/>
    <property type="project" value="UniProtKB-SubCell"/>
</dbReference>
<accession>A0AA41X2P0</accession>
<dbReference type="RefSeq" id="WP_254100351.1">
    <property type="nucleotide sequence ID" value="NZ_JANATA010000011.1"/>
</dbReference>
<reference evidence="8" key="1">
    <citation type="submission" date="2022-07" db="EMBL/GenBank/DDBJ databases">
        <title>Characterization of the Novel Bacterium Alteromonas immobilis LMIT006 and Alteromonas gregis LMIT007.</title>
        <authorList>
            <person name="Lin X."/>
        </authorList>
    </citation>
    <scope>NUCLEOTIDE SEQUENCE</scope>
    <source>
        <strain evidence="8">LMIT007</strain>
    </source>
</reference>
<protein>
    <recommendedName>
        <fullName evidence="4">Endolytic peptidoglycan transglycosylase RlpA</fullName>
        <ecNumber evidence="4">4.2.2.-</ecNumber>
    </recommendedName>
</protein>
<name>A0AA41X2P0_9ALTE</name>
<dbReference type="AlphaFoldDB" id="A0AA41X2P0"/>
<dbReference type="PANTHER" id="PTHR34183">
    <property type="entry name" value="ENDOLYTIC PEPTIDOGLYCAN TRANSGLYCOSYLASE RLPA"/>
    <property type="match status" value="1"/>
</dbReference>
<dbReference type="InterPro" id="IPR007730">
    <property type="entry name" value="SPOR-like_dom"/>
</dbReference>
<dbReference type="GO" id="GO:0000270">
    <property type="term" value="P:peptidoglycan metabolic process"/>
    <property type="evidence" value="ECO:0007669"/>
    <property type="project" value="UniProtKB-UniRule"/>
</dbReference>
<dbReference type="PROSITE" id="PS51724">
    <property type="entry name" value="SPOR"/>
    <property type="match status" value="1"/>
</dbReference>
<dbReference type="InterPro" id="IPR036908">
    <property type="entry name" value="RlpA-like_sf"/>
</dbReference>
<dbReference type="Pfam" id="PF03330">
    <property type="entry name" value="DPBB_1"/>
    <property type="match status" value="1"/>
</dbReference>
<proteinExistence type="inferred from homology"/>
<dbReference type="GO" id="GO:0042834">
    <property type="term" value="F:peptidoglycan binding"/>
    <property type="evidence" value="ECO:0007669"/>
    <property type="project" value="InterPro"/>
</dbReference>
<comment type="caution">
    <text evidence="8">The sequence shown here is derived from an EMBL/GenBank/DDBJ whole genome shotgun (WGS) entry which is preliminary data.</text>
</comment>
<dbReference type="Pfam" id="PF05036">
    <property type="entry name" value="SPOR"/>
    <property type="match status" value="1"/>
</dbReference>
<dbReference type="SUPFAM" id="SSF110997">
    <property type="entry name" value="Sporulation related repeat"/>
    <property type="match status" value="1"/>
</dbReference>
<dbReference type="Proteomes" id="UP001165413">
    <property type="component" value="Unassembled WGS sequence"/>
</dbReference>
<dbReference type="InterPro" id="IPR034718">
    <property type="entry name" value="RlpA"/>
</dbReference>
<sequence length="307" mass="34118">MTLRSFLTFLLCCFLLTACTSTPSRYSMKVDSAPITLIPDHEPTPVIPKYEPYRLANMRPYTINGIDYQPIVTGKGYSETGNASWYGQKFHGHLTSNGEIFDMYEFTAAHKTLPLPSYAKVTNTQNGKSLIVKINDRGPFHPNRIIDLSFAAAKELDYLKTGTAPVRVEVIHVSEDNWVSVGSHKPVPLSEFLPASPLMVNQHLLAVNESDKQLLDEKQKNPPHQPASVTNTQQKQTYIQVIALSNKASAEQKADGLGALYQQQTTIASTEELHKILLGPFHLDSMAALALADLRENGYPNAFLLHR</sequence>
<dbReference type="Gene3D" id="2.40.40.10">
    <property type="entry name" value="RlpA-like domain"/>
    <property type="match status" value="1"/>
</dbReference>
<keyword evidence="4" id="KW-1003">Cell membrane</keyword>
<evidence type="ECO:0000256" key="3">
    <source>
        <dbReference type="ARBA" id="ARBA00023316"/>
    </source>
</evidence>
<dbReference type="SUPFAM" id="SSF50685">
    <property type="entry name" value="Barwin-like endoglucanases"/>
    <property type="match status" value="1"/>
</dbReference>
<dbReference type="GO" id="GO:0008932">
    <property type="term" value="F:lytic endotransglycosylase activity"/>
    <property type="evidence" value="ECO:0007669"/>
    <property type="project" value="UniProtKB-UniRule"/>
</dbReference>
<keyword evidence="9" id="KW-1185">Reference proteome</keyword>
<evidence type="ECO:0000256" key="5">
    <source>
        <dbReference type="RuleBase" id="RU003495"/>
    </source>
</evidence>
<feature type="signal peptide" evidence="6">
    <location>
        <begin position="1"/>
        <end position="20"/>
    </location>
</feature>
<keyword evidence="4" id="KW-0472">Membrane</keyword>
<dbReference type="PROSITE" id="PS51257">
    <property type="entry name" value="PROKAR_LIPOPROTEIN"/>
    <property type="match status" value="1"/>
</dbReference>
<dbReference type="EC" id="4.2.2.-" evidence="4"/>
<evidence type="ECO:0000259" key="7">
    <source>
        <dbReference type="PROSITE" id="PS51724"/>
    </source>
</evidence>
<dbReference type="GO" id="GO:0009279">
    <property type="term" value="C:cell outer membrane"/>
    <property type="evidence" value="ECO:0007669"/>
    <property type="project" value="TreeGrafter"/>
</dbReference>
<dbReference type="PANTHER" id="PTHR34183:SF1">
    <property type="entry name" value="ENDOLYTIC PEPTIDOGLYCAN TRANSGLYCOSYLASE RLPA"/>
    <property type="match status" value="1"/>
</dbReference>
<keyword evidence="2 4" id="KW-0456">Lyase</keyword>
<evidence type="ECO:0000256" key="6">
    <source>
        <dbReference type="SAM" id="SignalP"/>
    </source>
</evidence>
<comment type="subcellular location">
    <subcellularLocation>
        <location evidence="4">Cell membrane</location>
        <topology evidence="4">Lipid-anchor</topology>
    </subcellularLocation>
</comment>
<evidence type="ECO:0000313" key="8">
    <source>
        <dbReference type="EMBL" id="MCP3428762.1"/>
    </source>
</evidence>
<gene>
    <name evidence="4" type="primary">rlpA</name>
    <name evidence="8" type="ORF">NLF92_07360</name>
</gene>
<keyword evidence="4" id="KW-0449">Lipoprotein</keyword>
<dbReference type="HAMAP" id="MF_02071">
    <property type="entry name" value="RlpA"/>
    <property type="match status" value="1"/>
</dbReference>
<comment type="similarity">
    <text evidence="4 5">Belongs to the RlpA family.</text>
</comment>
<evidence type="ECO:0000256" key="4">
    <source>
        <dbReference type="HAMAP-Rule" id="MF_02071"/>
    </source>
</evidence>
<feature type="domain" description="SPOR" evidence="7">
    <location>
        <begin position="231"/>
        <end position="307"/>
    </location>
</feature>
<dbReference type="InterPro" id="IPR009009">
    <property type="entry name" value="RlpA-like_DPBB"/>
</dbReference>
<dbReference type="GO" id="GO:0071555">
    <property type="term" value="P:cell wall organization"/>
    <property type="evidence" value="ECO:0007669"/>
    <property type="project" value="UniProtKB-KW"/>
</dbReference>
<keyword evidence="3 4" id="KW-0961">Cell wall biogenesis/degradation</keyword>
<dbReference type="InterPro" id="IPR012997">
    <property type="entry name" value="RplA"/>
</dbReference>